<dbReference type="Proteomes" id="UP000187323">
    <property type="component" value="Unassembled WGS sequence"/>
</dbReference>
<evidence type="ECO:0000313" key="2">
    <source>
        <dbReference type="Proteomes" id="UP000187323"/>
    </source>
</evidence>
<reference evidence="1 2" key="1">
    <citation type="submission" date="2016-10" db="EMBL/GenBank/DDBJ databases">
        <title>Paenibacillus species isolates.</title>
        <authorList>
            <person name="Beno S.M."/>
        </authorList>
    </citation>
    <scope>NUCLEOTIDE SEQUENCE [LARGE SCALE GENOMIC DNA]</scope>
    <source>
        <strain evidence="1 2">FSL H7-0918</strain>
    </source>
</reference>
<accession>A0AB36JHC8</accession>
<name>A0AB36JHC8_9BACL</name>
<gene>
    <name evidence="1" type="ORF">BSK47_03700</name>
</gene>
<dbReference type="EMBL" id="MPTO01000003">
    <property type="protein sequence ID" value="OME23569.1"/>
    <property type="molecule type" value="Genomic_DNA"/>
</dbReference>
<proteinExistence type="predicted"/>
<comment type="caution">
    <text evidence="1">The sequence shown here is derived from an EMBL/GenBank/DDBJ whole genome shotgun (WGS) entry which is preliminary data.</text>
</comment>
<dbReference type="AlphaFoldDB" id="A0AB36JHC8"/>
<organism evidence="1 2">
    <name type="scientific">Paenibacillus odorifer</name>
    <dbReference type="NCBI Taxonomy" id="189426"/>
    <lineage>
        <taxon>Bacteria</taxon>
        <taxon>Bacillati</taxon>
        <taxon>Bacillota</taxon>
        <taxon>Bacilli</taxon>
        <taxon>Bacillales</taxon>
        <taxon>Paenibacillaceae</taxon>
        <taxon>Paenibacillus</taxon>
    </lineage>
</organism>
<evidence type="ECO:0000313" key="1">
    <source>
        <dbReference type="EMBL" id="OME23569.1"/>
    </source>
</evidence>
<sequence>MISELKLLGYEEDEATKILIKYYRPLKRSWSFGPNAYNFAKEIDLIHKAVNKKFDLSEPGQIFIGHLKKRIKSNLKDKP</sequence>
<protein>
    <submittedName>
        <fullName evidence="1">Uncharacterized protein</fullName>
    </submittedName>
</protein>